<feature type="transmembrane region" description="Helical" evidence="2">
    <location>
        <begin position="525"/>
        <end position="548"/>
    </location>
</feature>
<keyword evidence="5" id="KW-1185">Reference proteome</keyword>
<proteinExistence type="predicted"/>
<protein>
    <recommendedName>
        <fullName evidence="3">ZP domain-containing protein</fullName>
    </recommendedName>
</protein>
<dbReference type="InterPro" id="IPR056953">
    <property type="entry name" value="CUT_N"/>
</dbReference>
<gene>
    <name evidence="4" type="ORF">ILUMI_09668</name>
</gene>
<sequence>MIINVVGGNGDIWPLERPDGMPSIQSLEVMCGKDHMDVHLSFSHPFEGIVSSKGQHGDPRCVYVPPSTGQTSFSFRIAYTRCGTKPDLHGQFYENTVVVQYDKDLLEVWDEAKRLRCEWFNDYEKTASKPPMVIADLDVIQLDFRGDNVDCWMEIQHGKGPWAPPVSGIVPLGSTLTLVVAINDYRGEFDMRVKSCMASDGGGHVIQLSDEAGCVLRPKMISRFLKARGADERASVITYAFFHAFKFPDALSVHIKCKVEICRHGCLDHCQFQTGKGDIESEIAHYPGPLERKDVVNKASSNFPSGPDPINSEEDDDMIYDDIVQEGDEGAEIGANLPPVKMPLHLDPGGSKQTQTTNVYEVVENQEPTLDVAELPNKQSFMMSHDTFPYGPRQFKEGDTPLPAPRSMSSEIDSIDLSQMSSNDNDDKSTSEHQNQPEKEERKGFMNSHESSETSSNKSKRRKRSLMVADRKVRSADVGVSGLYEVISEADLAFSPDARAEAVTVFQGRIREEVVYGICMPVPGFSILFVLVAVSAVVSALVAGSLLYRYQLQKEQMAERAHQNGAIAMSSFANWMGLRLLKPRAVNPTVVTDSNGSVDSSIVLNSSINKKTEDEHTSD</sequence>
<dbReference type="InterPro" id="IPR001507">
    <property type="entry name" value="ZP_dom"/>
</dbReference>
<accession>A0A8K0D3S5</accession>
<dbReference type="Proteomes" id="UP000801492">
    <property type="component" value="Unassembled WGS sequence"/>
</dbReference>
<dbReference type="SMART" id="SM00241">
    <property type="entry name" value="ZP"/>
    <property type="match status" value="1"/>
</dbReference>
<evidence type="ECO:0000259" key="3">
    <source>
        <dbReference type="PROSITE" id="PS51034"/>
    </source>
</evidence>
<dbReference type="Pfam" id="PF25057">
    <property type="entry name" value="CUT_N"/>
    <property type="match status" value="1"/>
</dbReference>
<feature type="region of interest" description="Disordered" evidence="1">
    <location>
        <begin position="383"/>
        <end position="468"/>
    </location>
</feature>
<feature type="domain" description="ZP" evidence="3">
    <location>
        <begin position="30"/>
        <end position="277"/>
    </location>
</feature>
<organism evidence="4 5">
    <name type="scientific">Ignelater luminosus</name>
    <name type="common">Cucubano</name>
    <name type="synonym">Pyrophorus luminosus</name>
    <dbReference type="NCBI Taxonomy" id="2038154"/>
    <lineage>
        <taxon>Eukaryota</taxon>
        <taxon>Metazoa</taxon>
        <taxon>Ecdysozoa</taxon>
        <taxon>Arthropoda</taxon>
        <taxon>Hexapoda</taxon>
        <taxon>Insecta</taxon>
        <taxon>Pterygota</taxon>
        <taxon>Neoptera</taxon>
        <taxon>Endopterygota</taxon>
        <taxon>Coleoptera</taxon>
        <taxon>Polyphaga</taxon>
        <taxon>Elateriformia</taxon>
        <taxon>Elateroidea</taxon>
        <taxon>Elateridae</taxon>
        <taxon>Agrypninae</taxon>
        <taxon>Pyrophorini</taxon>
        <taxon>Ignelater</taxon>
    </lineage>
</organism>
<dbReference type="AlphaFoldDB" id="A0A8K0D3S5"/>
<evidence type="ECO:0000256" key="2">
    <source>
        <dbReference type="SAM" id="Phobius"/>
    </source>
</evidence>
<evidence type="ECO:0000313" key="5">
    <source>
        <dbReference type="Proteomes" id="UP000801492"/>
    </source>
</evidence>
<feature type="compositionally biased region" description="Basic and acidic residues" evidence="1">
    <location>
        <begin position="425"/>
        <end position="444"/>
    </location>
</feature>
<dbReference type="PANTHER" id="PTHR46560:SF1">
    <property type="entry name" value="MINIATURE"/>
    <property type="match status" value="1"/>
</dbReference>
<feature type="compositionally biased region" description="Low complexity" evidence="1">
    <location>
        <begin position="447"/>
        <end position="457"/>
    </location>
</feature>
<evidence type="ECO:0000313" key="4">
    <source>
        <dbReference type="EMBL" id="KAF2896507.1"/>
    </source>
</evidence>
<reference evidence="4" key="1">
    <citation type="submission" date="2019-08" db="EMBL/GenBank/DDBJ databases">
        <title>The genome of the North American firefly Photinus pyralis.</title>
        <authorList>
            <consortium name="Photinus pyralis genome working group"/>
            <person name="Fallon T.R."/>
            <person name="Sander Lower S.E."/>
            <person name="Weng J.-K."/>
        </authorList>
    </citation>
    <scope>NUCLEOTIDE SEQUENCE</scope>
    <source>
        <strain evidence="4">TRF0915ILg1</strain>
        <tissue evidence="4">Whole body</tissue>
    </source>
</reference>
<dbReference type="EMBL" id="VTPC01004996">
    <property type="protein sequence ID" value="KAF2896507.1"/>
    <property type="molecule type" value="Genomic_DNA"/>
</dbReference>
<evidence type="ECO:0000256" key="1">
    <source>
        <dbReference type="SAM" id="MobiDB-lite"/>
    </source>
</evidence>
<comment type="caution">
    <text evidence="4">The sequence shown here is derived from an EMBL/GenBank/DDBJ whole genome shotgun (WGS) entry which is preliminary data.</text>
</comment>
<dbReference type="PROSITE" id="PS51034">
    <property type="entry name" value="ZP_2"/>
    <property type="match status" value="1"/>
</dbReference>
<keyword evidence="2" id="KW-0812">Transmembrane</keyword>
<dbReference type="PANTHER" id="PTHR46560">
    <property type="entry name" value="CYPHER, ISOFORM B"/>
    <property type="match status" value="1"/>
</dbReference>
<keyword evidence="2" id="KW-0472">Membrane</keyword>
<name>A0A8K0D3S5_IGNLU</name>
<keyword evidence="2" id="KW-1133">Transmembrane helix</keyword>
<feature type="compositionally biased region" description="Polar residues" evidence="1">
    <location>
        <begin position="407"/>
        <end position="423"/>
    </location>
</feature>
<dbReference type="OrthoDB" id="10062424at2759"/>